<gene>
    <name evidence="4" type="ORF">H8718_02200</name>
</gene>
<dbReference type="SUPFAM" id="SSF56300">
    <property type="entry name" value="Metallo-dependent phosphatases"/>
    <property type="match status" value="1"/>
</dbReference>
<dbReference type="GO" id="GO:0009245">
    <property type="term" value="P:lipid A biosynthetic process"/>
    <property type="evidence" value="ECO:0007669"/>
    <property type="project" value="TreeGrafter"/>
</dbReference>
<protein>
    <submittedName>
        <fullName evidence="4">Metallophosphoesterase</fullName>
    </submittedName>
</protein>
<comment type="caution">
    <text evidence="4">The sequence shown here is derived from an EMBL/GenBank/DDBJ whole genome shotgun (WGS) entry which is preliminary data.</text>
</comment>
<evidence type="ECO:0000313" key="4">
    <source>
        <dbReference type="EMBL" id="MBC8578355.1"/>
    </source>
</evidence>
<dbReference type="InterPro" id="IPR029052">
    <property type="entry name" value="Metallo-depent_PP-like"/>
</dbReference>
<dbReference type="CDD" id="cd07385">
    <property type="entry name" value="MPP_YkuE_C"/>
    <property type="match status" value="1"/>
</dbReference>
<feature type="domain" description="Calcineurin-like phosphoesterase" evidence="3">
    <location>
        <begin position="44"/>
        <end position="207"/>
    </location>
</feature>
<accession>A0A926EGW3</accession>
<evidence type="ECO:0000256" key="1">
    <source>
        <dbReference type="ARBA" id="ARBA00022723"/>
    </source>
</evidence>
<keyword evidence="5" id="KW-1185">Reference proteome</keyword>
<dbReference type="EMBL" id="JACRSY010000003">
    <property type="protein sequence ID" value="MBC8578355.1"/>
    <property type="molecule type" value="Genomic_DNA"/>
</dbReference>
<dbReference type="PANTHER" id="PTHR31302">
    <property type="entry name" value="TRANSMEMBRANE PROTEIN WITH METALLOPHOSPHOESTERASE DOMAIN-RELATED"/>
    <property type="match status" value="1"/>
</dbReference>
<evidence type="ECO:0000313" key="5">
    <source>
        <dbReference type="Proteomes" id="UP000655830"/>
    </source>
</evidence>
<dbReference type="Pfam" id="PF00149">
    <property type="entry name" value="Metallophos"/>
    <property type="match status" value="1"/>
</dbReference>
<evidence type="ECO:0000259" key="3">
    <source>
        <dbReference type="Pfam" id="PF00149"/>
    </source>
</evidence>
<dbReference type="GO" id="GO:0008758">
    <property type="term" value="F:UDP-2,3-diacylglucosamine hydrolase activity"/>
    <property type="evidence" value="ECO:0007669"/>
    <property type="project" value="TreeGrafter"/>
</dbReference>
<organism evidence="4 5">
    <name type="scientific">Zhenhengia yiwuensis</name>
    <dbReference type="NCBI Taxonomy" id="2763666"/>
    <lineage>
        <taxon>Bacteria</taxon>
        <taxon>Bacillati</taxon>
        <taxon>Bacillota</taxon>
        <taxon>Clostridia</taxon>
        <taxon>Lachnospirales</taxon>
        <taxon>Lachnospiraceae</taxon>
        <taxon>Zhenhengia</taxon>
    </lineage>
</organism>
<dbReference type="InterPro" id="IPR051158">
    <property type="entry name" value="Metallophosphoesterase_sf"/>
</dbReference>
<dbReference type="GO" id="GO:0016020">
    <property type="term" value="C:membrane"/>
    <property type="evidence" value="ECO:0007669"/>
    <property type="project" value="GOC"/>
</dbReference>
<dbReference type="PANTHER" id="PTHR31302:SF31">
    <property type="entry name" value="PHOSPHODIESTERASE YAEI"/>
    <property type="match status" value="1"/>
</dbReference>
<keyword evidence="2" id="KW-0378">Hydrolase</keyword>
<dbReference type="InterPro" id="IPR004843">
    <property type="entry name" value="Calcineurin-like_PHP"/>
</dbReference>
<dbReference type="Proteomes" id="UP000655830">
    <property type="component" value="Unassembled WGS sequence"/>
</dbReference>
<name>A0A926EGW3_9FIRM</name>
<keyword evidence="1" id="KW-0479">Metal-binding</keyword>
<reference evidence="4" key="1">
    <citation type="submission" date="2020-08" db="EMBL/GenBank/DDBJ databases">
        <title>Genome public.</title>
        <authorList>
            <person name="Liu C."/>
            <person name="Sun Q."/>
        </authorList>
    </citation>
    <scope>NUCLEOTIDE SEQUENCE</scope>
    <source>
        <strain evidence="4">NSJ-12</strain>
    </source>
</reference>
<dbReference type="GO" id="GO:0046872">
    <property type="term" value="F:metal ion binding"/>
    <property type="evidence" value="ECO:0007669"/>
    <property type="project" value="UniProtKB-KW"/>
</dbReference>
<evidence type="ECO:0000256" key="2">
    <source>
        <dbReference type="ARBA" id="ARBA00022801"/>
    </source>
</evidence>
<dbReference type="Gene3D" id="3.60.21.10">
    <property type="match status" value="1"/>
</dbReference>
<proteinExistence type="predicted"/>
<dbReference type="RefSeq" id="WP_249331359.1">
    <property type="nucleotide sequence ID" value="NZ_JACRSY010000003.1"/>
</dbReference>
<dbReference type="AlphaFoldDB" id="A0A926EGW3"/>
<sequence length="273" mass="30751">MKKKYFISTLLVSLSAIGIIFYNGLVVREYPIQVANMKSGESVKIVVLTDLHSFKYGRRQERLIKQIKKQTPDLIMLVGDIVDDYRPVEGVKLLLEGLKDTVPIFYVTGNHEENIKSLPNVKAFLRSYGVTVLEGEYAKVMVNEVPINIGGLSDTYSRYPFVEHFYKLAEAIKEEKGVKILLSHRPEYAPLYEKGGYDLVLSGHAHGGQVRIPYLLNGLYAPGQGFFPKYAGGYYKLKDNTHFIVSRGLAIYPTLPRVFNPPEIVSITLSGMK</sequence>